<feature type="domain" description="F-box" evidence="1">
    <location>
        <begin position="35"/>
        <end position="71"/>
    </location>
</feature>
<accession>A0AAN7E4E2</accession>
<dbReference type="InterPro" id="IPR036047">
    <property type="entry name" value="F-box-like_dom_sf"/>
</dbReference>
<evidence type="ECO:0000313" key="3">
    <source>
        <dbReference type="Proteomes" id="UP001324115"/>
    </source>
</evidence>
<gene>
    <name evidence="2" type="ORF">RGQ29_005196</name>
</gene>
<reference evidence="2 3" key="1">
    <citation type="journal article" date="2023" name="G3 (Bethesda)">
        <title>A haplotype-resolved chromosome-scale genome for Quercus rubra L. provides insights into the genetics of adaptive traits for red oak species.</title>
        <authorList>
            <person name="Kapoor B."/>
            <person name="Jenkins J."/>
            <person name="Schmutz J."/>
            <person name="Zhebentyayeva T."/>
            <person name="Kuelheim C."/>
            <person name="Coggeshall M."/>
            <person name="Heim C."/>
            <person name="Lasky J.R."/>
            <person name="Leites L."/>
            <person name="Islam-Faridi N."/>
            <person name="Romero-Severson J."/>
            <person name="DeLeo V.L."/>
            <person name="Lucas S.M."/>
            <person name="Lazic D."/>
            <person name="Gailing O."/>
            <person name="Carlson J."/>
            <person name="Staton M."/>
        </authorList>
    </citation>
    <scope>NUCLEOTIDE SEQUENCE [LARGE SCALE GENOMIC DNA]</scope>
    <source>
        <strain evidence="2">Pseudo-F2</strain>
    </source>
</reference>
<dbReference type="PANTHER" id="PTHR31900:SF34">
    <property type="entry name" value="EMB|CAB62440.1-RELATED"/>
    <property type="match status" value="1"/>
</dbReference>
<dbReference type="PROSITE" id="PS50181">
    <property type="entry name" value="FBOX"/>
    <property type="match status" value="1"/>
</dbReference>
<organism evidence="2 3">
    <name type="scientific">Quercus rubra</name>
    <name type="common">Northern red oak</name>
    <name type="synonym">Quercus borealis</name>
    <dbReference type="NCBI Taxonomy" id="3512"/>
    <lineage>
        <taxon>Eukaryota</taxon>
        <taxon>Viridiplantae</taxon>
        <taxon>Streptophyta</taxon>
        <taxon>Embryophyta</taxon>
        <taxon>Tracheophyta</taxon>
        <taxon>Spermatophyta</taxon>
        <taxon>Magnoliopsida</taxon>
        <taxon>eudicotyledons</taxon>
        <taxon>Gunneridae</taxon>
        <taxon>Pentapetalae</taxon>
        <taxon>rosids</taxon>
        <taxon>fabids</taxon>
        <taxon>Fagales</taxon>
        <taxon>Fagaceae</taxon>
        <taxon>Quercus</taxon>
    </lineage>
</organism>
<dbReference type="InterPro" id="IPR053781">
    <property type="entry name" value="F-box_AtFBL13-like"/>
</dbReference>
<dbReference type="EMBL" id="JAXUIC010000011">
    <property type="protein sequence ID" value="KAK4562598.1"/>
    <property type="molecule type" value="Genomic_DNA"/>
</dbReference>
<name>A0AAN7E4E2_QUERU</name>
<evidence type="ECO:0000313" key="2">
    <source>
        <dbReference type="EMBL" id="KAK4562598.1"/>
    </source>
</evidence>
<sequence length="336" mass="38166">MNGQRRETEFDERDRTESESKRAENCISCARRNAGDVISTLPDSLLCHILSFLPTPDAIRTSILSSRWRPLWTLVPILYFNHQDLPQITHPVEDIVSSIFTLRNAGPDPAPIHKLCIILFDCWLPRSIFFSTTLAVLKLNGDILLNPPPSSALLPSLKIMKLESVSYANRDSLSTLLAACPFLRDLTLKLSPFALEYFHFNGVLNEDFVLEILPNVVESVWHAIQLLLHRTPKLQILVVKPLRNYVLPAIRTDGYLKEPLTVPECLSSHLTTFHYNLFSGNEYEMEFVRDFLMAAGVLKTMRITVKSTLDSEAKLQVHEKLSEYQRSSQSCQIAFG</sequence>
<dbReference type="InterPro" id="IPR055411">
    <property type="entry name" value="LRR_FXL15/At3g58940/PEG3-like"/>
</dbReference>
<dbReference type="Pfam" id="PF08387">
    <property type="entry name" value="FBD"/>
    <property type="match status" value="1"/>
</dbReference>
<dbReference type="SMART" id="SM00256">
    <property type="entry name" value="FBOX"/>
    <property type="match status" value="1"/>
</dbReference>
<dbReference type="Pfam" id="PF24758">
    <property type="entry name" value="LRR_At5g56370"/>
    <property type="match status" value="1"/>
</dbReference>
<dbReference type="SUPFAM" id="SSF81383">
    <property type="entry name" value="F-box domain"/>
    <property type="match status" value="1"/>
</dbReference>
<dbReference type="InterPro" id="IPR001810">
    <property type="entry name" value="F-box_dom"/>
</dbReference>
<dbReference type="Pfam" id="PF00646">
    <property type="entry name" value="F-box"/>
    <property type="match status" value="1"/>
</dbReference>
<dbReference type="CDD" id="cd22160">
    <property type="entry name" value="F-box_AtFBL13-like"/>
    <property type="match status" value="1"/>
</dbReference>
<comment type="caution">
    <text evidence="2">The sequence shown here is derived from an EMBL/GenBank/DDBJ whole genome shotgun (WGS) entry which is preliminary data.</text>
</comment>
<proteinExistence type="predicted"/>
<dbReference type="Proteomes" id="UP001324115">
    <property type="component" value="Unassembled WGS sequence"/>
</dbReference>
<protein>
    <recommendedName>
        <fullName evidence="1">F-box domain-containing protein</fullName>
    </recommendedName>
</protein>
<dbReference type="InterPro" id="IPR050232">
    <property type="entry name" value="FBL13/AtMIF1-like"/>
</dbReference>
<dbReference type="InterPro" id="IPR006566">
    <property type="entry name" value="FBD"/>
</dbReference>
<keyword evidence="3" id="KW-1185">Reference proteome</keyword>
<dbReference type="PANTHER" id="PTHR31900">
    <property type="entry name" value="F-BOX/RNI SUPERFAMILY PROTEIN-RELATED"/>
    <property type="match status" value="1"/>
</dbReference>
<evidence type="ECO:0000259" key="1">
    <source>
        <dbReference type="PROSITE" id="PS50181"/>
    </source>
</evidence>
<dbReference type="AlphaFoldDB" id="A0AAN7E4E2"/>
<dbReference type="SMART" id="SM00579">
    <property type="entry name" value="FBD"/>
    <property type="match status" value="1"/>
</dbReference>
<dbReference type="Gene3D" id="1.20.1280.50">
    <property type="match status" value="1"/>
</dbReference>